<dbReference type="SMART" id="SM00382">
    <property type="entry name" value="AAA"/>
    <property type="match status" value="2"/>
</dbReference>
<dbReference type="Pfam" id="PF00005">
    <property type="entry name" value="ABC_tran"/>
    <property type="match status" value="2"/>
</dbReference>
<dbReference type="AlphaFoldDB" id="A0A537K322"/>
<keyword evidence="2" id="KW-0677">Repeat</keyword>
<dbReference type="SUPFAM" id="SSF52540">
    <property type="entry name" value="P-loop containing nucleoside triphosphate hydrolases"/>
    <property type="match status" value="2"/>
</dbReference>
<evidence type="ECO:0000256" key="4">
    <source>
        <dbReference type="ARBA" id="ARBA00022840"/>
    </source>
</evidence>
<protein>
    <submittedName>
        <fullName evidence="6">Sugar ABC transporter ATP-binding protein</fullName>
    </submittedName>
</protein>
<name>A0A537K322_9BACT</name>
<dbReference type="Gene3D" id="3.40.50.300">
    <property type="entry name" value="P-loop containing nucleotide triphosphate hydrolases"/>
    <property type="match status" value="2"/>
</dbReference>
<evidence type="ECO:0000259" key="5">
    <source>
        <dbReference type="PROSITE" id="PS50893"/>
    </source>
</evidence>
<dbReference type="InterPro" id="IPR003439">
    <property type="entry name" value="ABC_transporter-like_ATP-bd"/>
</dbReference>
<keyword evidence="1" id="KW-0813">Transport</keyword>
<feature type="domain" description="ABC transporter" evidence="5">
    <location>
        <begin position="5"/>
        <end position="241"/>
    </location>
</feature>
<dbReference type="InterPro" id="IPR050107">
    <property type="entry name" value="ABC_carbohydrate_import_ATPase"/>
</dbReference>
<feature type="domain" description="ABC transporter" evidence="5">
    <location>
        <begin position="240"/>
        <end position="497"/>
    </location>
</feature>
<dbReference type="PROSITE" id="PS50893">
    <property type="entry name" value="ABC_TRANSPORTER_2"/>
    <property type="match status" value="2"/>
</dbReference>
<dbReference type="Proteomes" id="UP000318509">
    <property type="component" value="Unassembled WGS sequence"/>
</dbReference>
<evidence type="ECO:0000313" key="6">
    <source>
        <dbReference type="EMBL" id="TMI89916.1"/>
    </source>
</evidence>
<dbReference type="EMBL" id="VBAK01000117">
    <property type="protein sequence ID" value="TMI89916.1"/>
    <property type="molecule type" value="Genomic_DNA"/>
</dbReference>
<evidence type="ECO:0000256" key="1">
    <source>
        <dbReference type="ARBA" id="ARBA00022448"/>
    </source>
</evidence>
<sequence>MMPLLGVTGMTKRFPGVVALDSVDFEVRAGEVHVLVGENGAGKSTLVKVLAGSFPPDAGTVSLDGAECSIRSPSHARAVGISVVFQELSLVPQMSVAENLFLGREETTSGLLRRRTMARRAREALESVGASSIPPAILVRDLSPAARYLVEFAKATMARFTVLLLDEPTASLTSHEAERLFTVIDRFRAEGKGIVYITHRLEELARVGDRVTVFRDGRRVATLPVRGAGQEVLIKYMTGREVQEVFPPLRGTPGDAALRARGMTTASGLRNVDLDLHAGEILGVGGLIGCGKSELGRALFGLEKVTAGTVELFGQPVPGAALRPDALIQRGVMYFPADRRGEGLVLNRPVIENITLASLPSFERAGLLQKSAEWKTGLRLIDRVRLRPPQPGARTAVLSGGNQQKVMLMKGLVRAVRIYLFDEPTQGIDIGAKAEIYQFLHRLAADGAAVLFITSDLLELLNMCHRMIIFYRGRVSAALAHGEATEERLLRHYFGEIQEAIRERAG</sequence>
<evidence type="ECO:0000313" key="7">
    <source>
        <dbReference type="Proteomes" id="UP000318509"/>
    </source>
</evidence>
<evidence type="ECO:0000256" key="3">
    <source>
        <dbReference type="ARBA" id="ARBA00022741"/>
    </source>
</evidence>
<keyword evidence="3" id="KW-0547">Nucleotide-binding</keyword>
<dbReference type="CDD" id="cd03216">
    <property type="entry name" value="ABC_Carb_Monos_I"/>
    <property type="match status" value="1"/>
</dbReference>
<dbReference type="CDD" id="cd03215">
    <property type="entry name" value="ABC_Carb_Monos_II"/>
    <property type="match status" value="1"/>
</dbReference>
<dbReference type="InterPro" id="IPR003593">
    <property type="entry name" value="AAA+_ATPase"/>
</dbReference>
<gene>
    <name evidence="6" type="ORF">E6H00_08400</name>
</gene>
<dbReference type="GO" id="GO:0016887">
    <property type="term" value="F:ATP hydrolysis activity"/>
    <property type="evidence" value="ECO:0007669"/>
    <property type="project" value="InterPro"/>
</dbReference>
<evidence type="ECO:0000256" key="2">
    <source>
        <dbReference type="ARBA" id="ARBA00022737"/>
    </source>
</evidence>
<keyword evidence="4 6" id="KW-0067">ATP-binding</keyword>
<comment type="caution">
    <text evidence="6">The sequence shown here is derived from an EMBL/GenBank/DDBJ whole genome shotgun (WGS) entry which is preliminary data.</text>
</comment>
<dbReference type="GO" id="GO:0005524">
    <property type="term" value="F:ATP binding"/>
    <property type="evidence" value="ECO:0007669"/>
    <property type="project" value="UniProtKB-KW"/>
</dbReference>
<dbReference type="PANTHER" id="PTHR43790:SF9">
    <property type="entry name" value="GALACTOFURANOSE TRANSPORTER ATP-BINDING PROTEIN YTFR"/>
    <property type="match status" value="1"/>
</dbReference>
<accession>A0A537K322</accession>
<dbReference type="PANTHER" id="PTHR43790">
    <property type="entry name" value="CARBOHYDRATE TRANSPORT ATP-BINDING PROTEIN MG119-RELATED"/>
    <property type="match status" value="1"/>
</dbReference>
<proteinExistence type="predicted"/>
<dbReference type="InterPro" id="IPR027417">
    <property type="entry name" value="P-loop_NTPase"/>
</dbReference>
<organism evidence="6 7">
    <name type="scientific">Candidatus Segetimicrobium genomatis</name>
    <dbReference type="NCBI Taxonomy" id="2569760"/>
    <lineage>
        <taxon>Bacteria</taxon>
        <taxon>Bacillati</taxon>
        <taxon>Candidatus Sysuimicrobiota</taxon>
        <taxon>Candidatus Sysuimicrobiia</taxon>
        <taxon>Candidatus Sysuimicrobiales</taxon>
        <taxon>Candidatus Segetimicrobiaceae</taxon>
        <taxon>Candidatus Segetimicrobium</taxon>
    </lineage>
</organism>
<reference evidence="6 7" key="1">
    <citation type="journal article" date="2019" name="Nat. Microbiol.">
        <title>Mediterranean grassland soil C-N compound turnover is dependent on rainfall and depth, and is mediated by genomically divergent microorganisms.</title>
        <authorList>
            <person name="Diamond S."/>
            <person name="Andeer P.F."/>
            <person name="Li Z."/>
            <person name="Crits-Christoph A."/>
            <person name="Burstein D."/>
            <person name="Anantharaman K."/>
            <person name="Lane K.R."/>
            <person name="Thomas B.C."/>
            <person name="Pan C."/>
            <person name="Northen T.R."/>
            <person name="Banfield J.F."/>
        </authorList>
    </citation>
    <scope>NUCLEOTIDE SEQUENCE [LARGE SCALE GENOMIC DNA]</scope>
    <source>
        <strain evidence="6">NP_3</strain>
    </source>
</reference>